<dbReference type="InterPro" id="IPR051785">
    <property type="entry name" value="MMCE/EMCE_epimerase"/>
</dbReference>
<dbReference type="GO" id="GO:0046872">
    <property type="term" value="F:metal ion binding"/>
    <property type="evidence" value="ECO:0007669"/>
    <property type="project" value="UniProtKB-KW"/>
</dbReference>
<dbReference type="SUPFAM" id="SSF54593">
    <property type="entry name" value="Glyoxalase/Bleomycin resistance protein/Dihydroxybiphenyl dioxygenase"/>
    <property type="match status" value="1"/>
</dbReference>
<gene>
    <name evidence="4" type="ORF">G5V65_19920</name>
</gene>
<reference evidence="4 5" key="1">
    <citation type="submission" date="2020-02" db="EMBL/GenBank/DDBJ databases">
        <title>Rhodobacter translucens sp. nov., a novel bacterium isolated from activated sludge.</title>
        <authorList>
            <person name="Liu J."/>
        </authorList>
    </citation>
    <scope>NUCLEOTIDE SEQUENCE [LARGE SCALE GENOMIC DNA]</scope>
    <source>
        <strain evidence="4 5">HX-7-19</strain>
    </source>
</reference>
<feature type="signal peptide" evidence="2">
    <location>
        <begin position="1"/>
        <end position="20"/>
    </location>
</feature>
<dbReference type="Gene3D" id="3.10.180.10">
    <property type="entry name" value="2,3-Dihydroxybiphenyl 1,2-Dioxygenase, domain 1"/>
    <property type="match status" value="1"/>
</dbReference>
<keyword evidence="5" id="KW-1185">Reference proteome</keyword>
<organism evidence="4 5">
    <name type="scientific">Paragemmobacter kunshanensis</name>
    <dbReference type="NCBI Taxonomy" id="2583234"/>
    <lineage>
        <taxon>Bacteria</taxon>
        <taxon>Pseudomonadati</taxon>
        <taxon>Pseudomonadota</taxon>
        <taxon>Alphaproteobacteria</taxon>
        <taxon>Rhodobacterales</taxon>
        <taxon>Paracoccaceae</taxon>
        <taxon>Paragemmobacter</taxon>
    </lineage>
</organism>
<accession>A0A6M1TY67</accession>
<protein>
    <submittedName>
        <fullName evidence="4">Glyoxalase</fullName>
    </submittedName>
</protein>
<dbReference type="EMBL" id="JAALFE010000034">
    <property type="protein sequence ID" value="NGQ93160.1"/>
    <property type="molecule type" value="Genomic_DNA"/>
</dbReference>
<comment type="caution">
    <text evidence="4">The sequence shown here is derived from an EMBL/GenBank/DDBJ whole genome shotgun (WGS) entry which is preliminary data.</text>
</comment>
<evidence type="ECO:0000256" key="2">
    <source>
        <dbReference type="SAM" id="SignalP"/>
    </source>
</evidence>
<dbReference type="PANTHER" id="PTHR43048:SF6">
    <property type="entry name" value="BLR8189 PROTEIN"/>
    <property type="match status" value="1"/>
</dbReference>
<dbReference type="Pfam" id="PF13669">
    <property type="entry name" value="Glyoxalase_4"/>
    <property type="match status" value="1"/>
</dbReference>
<dbReference type="Proteomes" id="UP000474758">
    <property type="component" value="Unassembled WGS sequence"/>
</dbReference>
<name>A0A6M1TY67_9RHOB</name>
<evidence type="ECO:0000259" key="3">
    <source>
        <dbReference type="PROSITE" id="PS51819"/>
    </source>
</evidence>
<dbReference type="GO" id="GO:0046491">
    <property type="term" value="P:L-methylmalonyl-CoA metabolic process"/>
    <property type="evidence" value="ECO:0007669"/>
    <property type="project" value="TreeGrafter"/>
</dbReference>
<dbReference type="PANTHER" id="PTHR43048">
    <property type="entry name" value="METHYLMALONYL-COA EPIMERASE"/>
    <property type="match status" value="1"/>
</dbReference>
<evidence type="ECO:0000313" key="4">
    <source>
        <dbReference type="EMBL" id="NGQ93160.1"/>
    </source>
</evidence>
<feature type="domain" description="VOC" evidence="3">
    <location>
        <begin position="28"/>
        <end position="174"/>
    </location>
</feature>
<proteinExistence type="predicted"/>
<dbReference type="InterPro" id="IPR037523">
    <property type="entry name" value="VOC_core"/>
</dbReference>
<feature type="chain" id="PRO_5027047817" evidence="2">
    <location>
        <begin position="21"/>
        <end position="196"/>
    </location>
</feature>
<dbReference type="AlphaFoldDB" id="A0A6M1TY67"/>
<keyword evidence="2" id="KW-0732">Signal</keyword>
<keyword evidence="1" id="KW-0479">Metal-binding</keyword>
<evidence type="ECO:0000256" key="1">
    <source>
        <dbReference type="ARBA" id="ARBA00022723"/>
    </source>
</evidence>
<evidence type="ECO:0000313" key="5">
    <source>
        <dbReference type="Proteomes" id="UP000474758"/>
    </source>
</evidence>
<dbReference type="RefSeq" id="WP_165053887.1">
    <property type="nucleotide sequence ID" value="NZ_JAALFE010000034.1"/>
</dbReference>
<dbReference type="GO" id="GO:0004493">
    <property type="term" value="F:methylmalonyl-CoA epimerase activity"/>
    <property type="evidence" value="ECO:0007669"/>
    <property type="project" value="TreeGrafter"/>
</dbReference>
<dbReference type="InterPro" id="IPR029068">
    <property type="entry name" value="Glyas_Bleomycin-R_OHBP_Dase"/>
</dbReference>
<sequence length="196" mass="21050">MHRLFVLTCSALAIISPAMADPMPGIKGVNHIGITVPDLAEAEAFFTDVLGCQKATAFGPFRDDAGSFMQDVLDVDPRAVIEQITLMRCGFGSNIELFKYTAPDQKTVAPRNSDIGGHHIAFYVEDINAAAAYLKEKGIRSLMGPIPVSEGPAAGQSILYFFAPWGLQMEAISFPQGMAYEKDGGPVLWSNIAPAN</sequence>
<dbReference type="PROSITE" id="PS51819">
    <property type="entry name" value="VOC"/>
    <property type="match status" value="1"/>
</dbReference>